<organism evidence="2 3">
    <name type="scientific">Elysia chlorotica</name>
    <name type="common">Eastern emerald elysia</name>
    <name type="synonym">Sea slug</name>
    <dbReference type="NCBI Taxonomy" id="188477"/>
    <lineage>
        <taxon>Eukaryota</taxon>
        <taxon>Metazoa</taxon>
        <taxon>Spiralia</taxon>
        <taxon>Lophotrochozoa</taxon>
        <taxon>Mollusca</taxon>
        <taxon>Gastropoda</taxon>
        <taxon>Heterobranchia</taxon>
        <taxon>Euthyneura</taxon>
        <taxon>Panpulmonata</taxon>
        <taxon>Sacoglossa</taxon>
        <taxon>Placobranchoidea</taxon>
        <taxon>Plakobranchidae</taxon>
        <taxon>Elysia</taxon>
    </lineage>
</organism>
<gene>
    <name evidence="2" type="ORF">EGW08_011806</name>
</gene>
<reference evidence="2 3" key="1">
    <citation type="submission" date="2019-01" db="EMBL/GenBank/DDBJ databases">
        <title>A draft genome assembly of the solar-powered sea slug Elysia chlorotica.</title>
        <authorList>
            <person name="Cai H."/>
            <person name="Li Q."/>
            <person name="Fang X."/>
            <person name="Li J."/>
            <person name="Curtis N.E."/>
            <person name="Altenburger A."/>
            <person name="Shibata T."/>
            <person name="Feng M."/>
            <person name="Maeda T."/>
            <person name="Schwartz J.A."/>
            <person name="Shigenobu S."/>
            <person name="Lundholm N."/>
            <person name="Nishiyama T."/>
            <person name="Yang H."/>
            <person name="Hasebe M."/>
            <person name="Li S."/>
            <person name="Pierce S.K."/>
            <person name="Wang J."/>
        </authorList>
    </citation>
    <scope>NUCLEOTIDE SEQUENCE [LARGE SCALE GENOMIC DNA]</scope>
    <source>
        <strain evidence="2">EC2010</strain>
        <tissue evidence="2">Whole organism of an adult</tissue>
    </source>
</reference>
<dbReference type="Proteomes" id="UP000271974">
    <property type="component" value="Unassembled WGS sequence"/>
</dbReference>
<dbReference type="EMBL" id="RQTK01000391">
    <property type="protein sequence ID" value="RUS80437.1"/>
    <property type="molecule type" value="Genomic_DNA"/>
</dbReference>
<evidence type="ECO:0000313" key="3">
    <source>
        <dbReference type="Proteomes" id="UP000271974"/>
    </source>
</evidence>
<feature type="compositionally biased region" description="Polar residues" evidence="1">
    <location>
        <begin position="82"/>
        <end position="94"/>
    </location>
</feature>
<dbReference type="AlphaFoldDB" id="A0A433TFS3"/>
<accession>A0A433TFS3</accession>
<proteinExistence type="predicted"/>
<evidence type="ECO:0000313" key="2">
    <source>
        <dbReference type="EMBL" id="RUS80437.1"/>
    </source>
</evidence>
<keyword evidence="3" id="KW-1185">Reference proteome</keyword>
<sequence length="102" mass="11129">MPYEDRDHCESYGKKLKLCQDDPECVFCRQGVDGVEESKAGLCVHRSRTQTCAERDYHDATDRCPGICAASHTCGACVSHGGTHSDSGKNSSDLDINPHTVK</sequence>
<name>A0A433TFS3_ELYCH</name>
<protein>
    <submittedName>
        <fullName evidence="2">Uncharacterized protein</fullName>
    </submittedName>
</protein>
<feature type="region of interest" description="Disordered" evidence="1">
    <location>
        <begin position="79"/>
        <end position="102"/>
    </location>
</feature>
<feature type="non-terminal residue" evidence="2">
    <location>
        <position position="102"/>
    </location>
</feature>
<comment type="caution">
    <text evidence="2">The sequence shown here is derived from an EMBL/GenBank/DDBJ whole genome shotgun (WGS) entry which is preliminary data.</text>
</comment>
<evidence type="ECO:0000256" key="1">
    <source>
        <dbReference type="SAM" id="MobiDB-lite"/>
    </source>
</evidence>